<keyword evidence="2" id="KW-1185">Reference proteome</keyword>
<comment type="caution">
    <text evidence="1">The sequence shown here is derived from an EMBL/GenBank/DDBJ whole genome shotgun (WGS) entry which is preliminary data.</text>
</comment>
<sequence length="97" mass="11045">MLWCGVNATKRLCKCLMGRSHISRLGRVFKGESKRERYRVAMLEKWRKPENGEFTCNVDALVFKNRGVSTFESIIIDQFGSFVAAIGGRGGQTAVWW</sequence>
<evidence type="ECO:0000313" key="1">
    <source>
        <dbReference type="EMBL" id="KAK9147814.1"/>
    </source>
</evidence>
<accession>A0AAP0KA54</accession>
<gene>
    <name evidence="1" type="ORF">Scep_006571</name>
</gene>
<dbReference type="Proteomes" id="UP001419268">
    <property type="component" value="Unassembled WGS sequence"/>
</dbReference>
<proteinExistence type="predicted"/>
<evidence type="ECO:0000313" key="2">
    <source>
        <dbReference type="Proteomes" id="UP001419268"/>
    </source>
</evidence>
<reference evidence="1 2" key="1">
    <citation type="submission" date="2024-01" db="EMBL/GenBank/DDBJ databases">
        <title>Genome assemblies of Stephania.</title>
        <authorList>
            <person name="Yang L."/>
        </authorList>
    </citation>
    <scope>NUCLEOTIDE SEQUENCE [LARGE SCALE GENOMIC DNA]</scope>
    <source>
        <strain evidence="1">JXDWG</strain>
        <tissue evidence="1">Leaf</tissue>
    </source>
</reference>
<organism evidence="1 2">
    <name type="scientific">Stephania cephalantha</name>
    <dbReference type="NCBI Taxonomy" id="152367"/>
    <lineage>
        <taxon>Eukaryota</taxon>
        <taxon>Viridiplantae</taxon>
        <taxon>Streptophyta</taxon>
        <taxon>Embryophyta</taxon>
        <taxon>Tracheophyta</taxon>
        <taxon>Spermatophyta</taxon>
        <taxon>Magnoliopsida</taxon>
        <taxon>Ranunculales</taxon>
        <taxon>Menispermaceae</taxon>
        <taxon>Menispermoideae</taxon>
        <taxon>Cissampelideae</taxon>
        <taxon>Stephania</taxon>
    </lineage>
</organism>
<dbReference type="AlphaFoldDB" id="A0AAP0KA54"/>
<protein>
    <submittedName>
        <fullName evidence="1">Uncharacterized protein</fullName>
    </submittedName>
</protein>
<name>A0AAP0KA54_9MAGN</name>
<dbReference type="EMBL" id="JBBNAG010000003">
    <property type="protein sequence ID" value="KAK9147814.1"/>
    <property type="molecule type" value="Genomic_DNA"/>
</dbReference>